<keyword evidence="1" id="KW-1133">Transmembrane helix</keyword>
<evidence type="ECO:0000313" key="3">
    <source>
        <dbReference type="EMBL" id="SDX18695.1"/>
    </source>
</evidence>
<evidence type="ECO:0000259" key="2">
    <source>
        <dbReference type="Pfam" id="PF04892"/>
    </source>
</evidence>
<feature type="transmembrane region" description="Helical" evidence="1">
    <location>
        <begin position="5"/>
        <end position="22"/>
    </location>
</feature>
<dbReference type="Proteomes" id="UP000182771">
    <property type="component" value="Unassembled WGS sequence"/>
</dbReference>
<reference evidence="3 4" key="1">
    <citation type="submission" date="2016-10" db="EMBL/GenBank/DDBJ databases">
        <authorList>
            <person name="Varghese N."/>
            <person name="Submissions S."/>
        </authorList>
    </citation>
    <scope>NUCLEOTIDE SEQUENCE [LARGE SCALE GENOMIC DNA]</scope>
    <source>
        <strain evidence="3 4">DSM 11449</strain>
    </source>
</reference>
<dbReference type="OrthoDB" id="1270731at2"/>
<dbReference type="PANTHER" id="PTHR28008">
    <property type="entry name" value="DOMAIN PROTEIN, PUTATIVE (AFU_ORTHOLOGUE AFUA_3G10980)-RELATED"/>
    <property type="match status" value="1"/>
</dbReference>
<organism evidence="3 4">
    <name type="scientific">Capnocytophaga granulosa</name>
    <dbReference type="NCBI Taxonomy" id="45242"/>
    <lineage>
        <taxon>Bacteria</taxon>
        <taxon>Pseudomonadati</taxon>
        <taxon>Bacteroidota</taxon>
        <taxon>Flavobacteriia</taxon>
        <taxon>Flavobacteriales</taxon>
        <taxon>Flavobacteriaceae</taxon>
        <taxon>Capnocytophaga</taxon>
    </lineage>
</organism>
<feature type="domain" description="VanZ-like" evidence="2">
    <location>
        <begin position="32"/>
        <end position="108"/>
    </location>
</feature>
<dbReference type="RefSeq" id="WP_016421256.1">
    <property type="nucleotide sequence ID" value="NZ_FNND01000011.1"/>
</dbReference>
<keyword evidence="4" id="KW-1185">Reference proteome</keyword>
<feature type="transmembrane region" description="Helical" evidence="1">
    <location>
        <begin position="92"/>
        <end position="109"/>
    </location>
</feature>
<accession>A0A1H2ZMV8</accession>
<feature type="transmembrane region" description="Helical" evidence="1">
    <location>
        <begin position="63"/>
        <end position="80"/>
    </location>
</feature>
<feature type="transmembrane region" description="Helical" evidence="1">
    <location>
        <begin position="34"/>
        <end position="51"/>
    </location>
</feature>
<dbReference type="PANTHER" id="PTHR28008:SF1">
    <property type="entry name" value="DOMAIN PROTEIN, PUTATIVE (AFU_ORTHOLOGUE AFUA_3G10980)-RELATED"/>
    <property type="match status" value="1"/>
</dbReference>
<proteinExistence type="predicted"/>
<keyword evidence="1" id="KW-0812">Transmembrane</keyword>
<protein>
    <submittedName>
        <fullName evidence="3">VanZ like family protein</fullName>
    </submittedName>
</protein>
<dbReference type="Pfam" id="PF04892">
    <property type="entry name" value="VanZ"/>
    <property type="match status" value="1"/>
</dbReference>
<dbReference type="AlphaFoldDB" id="A0A1H2ZMV8"/>
<sequence>MLYKIVFFLYGGFLLYILLRPTSDLPQNFPSFEGMDKVIHFLIFALLAYLYKKAFPKHSIVKELLWLAGYALLTEFMQEQMQMGRSGDPLDMLADVLGIFAGIFVFNLTKKTAEKK</sequence>
<gene>
    <name evidence="3" type="ORF">SAMN05444420_11120</name>
</gene>
<keyword evidence="1" id="KW-0472">Membrane</keyword>
<name>A0A1H2ZMV8_9FLAO</name>
<dbReference type="InterPro" id="IPR006976">
    <property type="entry name" value="VanZ-like"/>
</dbReference>
<dbReference type="GeneID" id="85016094"/>
<dbReference type="NCBIfam" id="NF037970">
    <property type="entry name" value="vanZ_1"/>
    <property type="match status" value="1"/>
</dbReference>
<comment type="caution">
    <text evidence="3">The sequence shown here is derived from an EMBL/GenBank/DDBJ whole genome shotgun (WGS) entry which is preliminary data.</text>
</comment>
<evidence type="ECO:0000256" key="1">
    <source>
        <dbReference type="SAM" id="Phobius"/>
    </source>
</evidence>
<dbReference type="EMBL" id="FNND01000011">
    <property type="protein sequence ID" value="SDX18695.1"/>
    <property type="molecule type" value="Genomic_DNA"/>
</dbReference>
<evidence type="ECO:0000313" key="4">
    <source>
        <dbReference type="Proteomes" id="UP000182771"/>
    </source>
</evidence>